<keyword evidence="3" id="KW-1185">Reference proteome</keyword>
<feature type="region of interest" description="Disordered" evidence="1">
    <location>
        <begin position="1"/>
        <end position="32"/>
    </location>
</feature>
<feature type="compositionally biased region" description="Gly residues" evidence="1">
    <location>
        <begin position="13"/>
        <end position="27"/>
    </location>
</feature>
<name>A0A972JG20_9FLAO</name>
<proteinExistence type="predicted"/>
<evidence type="ECO:0000256" key="1">
    <source>
        <dbReference type="SAM" id="MobiDB-lite"/>
    </source>
</evidence>
<sequence>MRNSTQIPPSSGSPGGGGGVGGGGGSNTAGEFLAMPMLTQRRATTAIPIAKNVFGTNFIGRKSI</sequence>
<dbReference type="EMBL" id="JAAMPU010000102">
    <property type="protein sequence ID" value="NMH27746.1"/>
    <property type="molecule type" value="Genomic_DNA"/>
</dbReference>
<dbReference type="Proteomes" id="UP000712080">
    <property type="component" value="Unassembled WGS sequence"/>
</dbReference>
<accession>A0A972JG20</accession>
<dbReference type="RefSeq" id="WP_169526746.1">
    <property type="nucleotide sequence ID" value="NZ_JAAMPU010000102.1"/>
</dbReference>
<evidence type="ECO:0000313" key="3">
    <source>
        <dbReference type="Proteomes" id="UP000712080"/>
    </source>
</evidence>
<dbReference type="AlphaFoldDB" id="A0A972JG20"/>
<evidence type="ECO:0000313" key="2">
    <source>
        <dbReference type="EMBL" id="NMH27746.1"/>
    </source>
</evidence>
<organism evidence="2 3">
    <name type="scientific">Flavobacterium silvaticum</name>
    <dbReference type="NCBI Taxonomy" id="1852020"/>
    <lineage>
        <taxon>Bacteria</taxon>
        <taxon>Pseudomonadati</taxon>
        <taxon>Bacteroidota</taxon>
        <taxon>Flavobacteriia</taxon>
        <taxon>Flavobacteriales</taxon>
        <taxon>Flavobacteriaceae</taxon>
        <taxon>Flavobacterium</taxon>
    </lineage>
</organism>
<protein>
    <submittedName>
        <fullName evidence="2">Uncharacterized protein</fullName>
    </submittedName>
</protein>
<gene>
    <name evidence="2" type="ORF">G6047_06855</name>
</gene>
<comment type="caution">
    <text evidence="2">The sequence shown here is derived from an EMBL/GenBank/DDBJ whole genome shotgun (WGS) entry which is preliminary data.</text>
</comment>
<reference evidence="2" key="1">
    <citation type="submission" date="2020-02" db="EMBL/GenBank/DDBJ databases">
        <title>Flavobacterium sp. genome.</title>
        <authorList>
            <person name="Jung H.S."/>
            <person name="Baek J.H."/>
            <person name="Jeon C.O."/>
        </authorList>
    </citation>
    <scope>NUCLEOTIDE SEQUENCE</scope>
    <source>
        <strain evidence="2">SE-s28</strain>
    </source>
</reference>